<protein>
    <submittedName>
        <fullName evidence="1">Uncharacterized protein</fullName>
    </submittedName>
</protein>
<proteinExistence type="predicted"/>
<dbReference type="EMBL" id="GGEC01059997">
    <property type="protein sequence ID" value="MBX40481.1"/>
    <property type="molecule type" value="Transcribed_RNA"/>
</dbReference>
<reference evidence="1" key="1">
    <citation type="submission" date="2018-02" db="EMBL/GenBank/DDBJ databases">
        <title>Rhizophora mucronata_Transcriptome.</title>
        <authorList>
            <person name="Meera S.P."/>
            <person name="Sreeshan A."/>
            <person name="Augustine A."/>
        </authorList>
    </citation>
    <scope>NUCLEOTIDE SEQUENCE</scope>
    <source>
        <tissue evidence="1">Leaf</tissue>
    </source>
</reference>
<organism evidence="1">
    <name type="scientific">Rhizophora mucronata</name>
    <name type="common">Asiatic mangrove</name>
    <dbReference type="NCBI Taxonomy" id="61149"/>
    <lineage>
        <taxon>Eukaryota</taxon>
        <taxon>Viridiplantae</taxon>
        <taxon>Streptophyta</taxon>
        <taxon>Embryophyta</taxon>
        <taxon>Tracheophyta</taxon>
        <taxon>Spermatophyta</taxon>
        <taxon>Magnoliopsida</taxon>
        <taxon>eudicotyledons</taxon>
        <taxon>Gunneridae</taxon>
        <taxon>Pentapetalae</taxon>
        <taxon>rosids</taxon>
        <taxon>fabids</taxon>
        <taxon>Malpighiales</taxon>
        <taxon>Rhizophoraceae</taxon>
        <taxon>Rhizophora</taxon>
    </lineage>
</organism>
<sequence length="27" mass="3260">MDSKRRQWPKFDLAKPSLTLYLLSCDF</sequence>
<evidence type="ECO:0000313" key="1">
    <source>
        <dbReference type="EMBL" id="MBX40481.1"/>
    </source>
</evidence>
<name>A0A2P2NDB7_RHIMU</name>
<dbReference type="AlphaFoldDB" id="A0A2P2NDB7"/>
<accession>A0A2P2NDB7</accession>